<feature type="domain" description="Alpha/beta hydrolase fold-3" evidence="3">
    <location>
        <begin position="93"/>
        <end position="295"/>
    </location>
</feature>
<dbReference type="OrthoDB" id="9771666at2"/>
<keyword evidence="5" id="KW-1185">Reference proteome</keyword>
<evidence type="ECO:0000256" key="2">
    <source>
        <dbReference type="SAM" id="SignalP"/>
    </source>
</evidence>
<feature type="chain" id="PRO_5002777055" evidence="2">
    <location>
        <begin position="24"/>
        <end position="338"/>
    </location>
</feature>
<dbReference type="Pfam" id="PF07859">
    <property type="entry name" value="Abhydrolase_3"/>
    <property type="match status" value="1"/>
</dbReference>
<dbReference type="SUPFAM" id="SSF53474">
    <property type="entry name" value="alpha/beta-Hydrolases"/>
    <property type="match status" value="1"/>
</dbReference>
<dbReference type="HOGENOM" id="CLU_012494_0_1_5"/>
<dbReference type="AlphaFoldDB" id="B2IDQ3"/>
<feature type="signal peptide" evidence="2">
    <location>
        <begin position="1"/>
        <end position="23"/>
    </location>
</feature>
<organism evidence="4 5">
    <name type="scientific">Beijerinckia indica subsp. indica (strain ATCC 9039 / DSM 1715 / NCIMB 8712)</name>
    <dbReference type="NCBI Taxonomy" id="395963"/>
    <lineage>
        <taxon>Bacteria</taxon>
        <taxon>Pseudomonadati</taxon>
        <taxon>Pseudomonadota</taxon>
        <taxon>Alphaproteobacteria</taxon>
        <taxon>Hyphomicrobiales</taxon>
        <taxon>Beijerinckiaceae</taxon>
        <taxon>Beijerinckia</taxon>
    </lineage>
</organism>
<dbReference type="STRING" id="395963.Bind_1865"/>
<dbReference type="Gene3D" id="3.40.50.1820">
    <property type="entry name" value="alpha/beta hydrolase"/>
    <property type="match status" value="1"/>
</dbReference>
<sequence length="338" mass="36395">MKKIMLVSVTALSLVASSHKAPAEPQDTKKEVFAIREGMNNGNAGMEQGLAKHIPDGVASVLDEAYTQGDADARLDVFYPASLAQSGQALQTIVWLHGGGWVSGDKDYVAPYLQILAARGFTVVGLNYSLAPEHHYPAPLQQIDAALAYLQKNAARLHIDPNRFFLAGDSAGAQLAGQFGNIVTDPVYARDLGISPSIAPAQLRGVILMCGVYDPDSFDLKQAPEGHFAKILNAYFGTANAATDPRLAQFSVVRHVTPNFPPIFLSVGNGDRLAPQSQKLAQIAKGQGVSVDSLFFDTDHKPALPHEYQFNLDQEDGKTAFERLVTFLNASSHAQLNQ</sequence>
<accession>B2IDQ3</accession>
<dbReference type="KEGG" id="bid:Bind_1865"/>
<name>B2IDQ3_BEII9</name>
<evidence type="ECO:0000256" key="1">
    <source>
        <dbReference type="ARBA" id="ARBA00022801"/>
    </source>
</evidence>
<keyword evidence="1 4" id="KW-0378">Hydrolase</keyword>
<dbReference type="eggNOG" id="COG0657">
    <property type="taxonomic scope" value="Bacteria"/>
</dbReference>
<dbReference type="RefSeq" id="WP_012384846.1">
    <property type="nucleotide sequence ID" value="NC_010581.1"/>
</dbReference>
<dbReference type="InterPro" id="IPR013094">
    <property type="entry name" value="AB_hydrolase_3"/>
</dbReference>
<evidence type="ECO:0000259" key="3">
    <source>
        <dbReference type="Pfam" id="PF07859"/>
    </source>
</evidence>
<dbReference type="InterPro" id="IPR050300">
    <property type="entry name" value="GDXG_lipolytic_enzyme"/>
</dbReference>
<evidence type="ECO:0000313" key="4">
    <source>
        <dbReference type="EMBL" id="ACB95489.1"/>
    </source>
</evidence>
<dbReference type="Proteomes" id="UP000001695">
    <property type="component" value="Chromosome"/>
</dbReference>
<dbReference type="PANTHER" id="PTHR48081">
    <property type="entry name" value="AB HYDROLASE SUPERFAMILY PROTEIN C4A8.06C"/>
    <property type="match status" value="1"/>
</dbReference>
<evidence type="ECO:0000313" key="5">
    <source>
        <dbReference type="Proteomes" id="UP000001695"/>
    </source>
</evidence>
<proteinExistence type="predicted"/>
<gene>
    <name evidence="4" type="ordered locus">Bind_1865</name>
</gene>
<dbReference type="EMBL" id="CP001016">
    <property type="protein sequence ID" value="ACB95489.1"/>
    <property type="molecule type" value="Genomic_DNA"/>
</dbReference>
<reference evidence="4 5" key="2">
    <citation type="journal article" date="2010" name="J. Bacteriol.">
        <title>Complete genome sequence of Beijerinckia indica subsp. indica.</title>
        <authorList>
            <person name="Tamas I."/>
            <person name="Dedysh S.N."/>
            <person name="Liesack W."/>
            <person name="Stott M.B."/>
            <person name="Alam M."/>
            <person name="Murrell J.C."/>
            <person name="Dunfield P.F."/>
        </authorList>
    </citation>
    <scope>NUCLEOTIDE SEQUENCE [LARGE SCALE GENOMIC DNA]</scope>
    <source>
        <strain evidence="5">ATCC 9039 / DSM 1715 / NCIMB 8712</strain>
    </source>
</reference>
<dbReference type="GO" id="GO:0016787">
    <property type="term" value="F:hydrolase activity"/>
    <property type="evidence" value="ECO:0007669"/>
    <property type="project" value="UniProtKB-KW"/>
</dbReference>
<protein>
    <submittedName>
        <fullName evidence="4">Alpha/beta hydrolase fold-3 domain protein</fullName>
    </submittedName>
</protein>
<reference evidence="5" key="1">
    <citation type="submission" date="2008-03" db="EMBL/GenBank/DDBJ databases">
        <title>Complete sequence of chromosome of Beijerinckia indica subsp. indica ATCC 9039.</title>
        <authorList>
            <consortium name="US DOE Joint Genome Institute"/>
            <person name="Copeland A."/>
            <person name="Lucas S."/>
            <person name="Lapidus A."/>
            <person name="Glavina del Rio T."/>
            <person name="Dalin E."/>
            <person name="Tice H."/>
            <person name="Bruce D."/>
            <person name="Goodwin L."/>
            <person name="Pitluck S."/>
            <person name="LaButti K."/>
            <person name="Schmutz J."/>
            <person name="Larimer F."/>
            <person name="Land M."/>
            <person name="Hauser L."/>
            <person name="Kyrpides N."/>
            <person name="Mikhailova N."/>
            <person name="Dunfield P.F."/>
            <person name="Dedysh S.N."/>
            <person name="Liesack W."/>
            <person name="Saw J.H."/>
            <person name="Alam M."/>
            <person name="Chen Y."/>
            <person name="Murrell J.C."/>
            <person name="Richardson P."/>
        </authorList>
    </citation>
    <scope>NUCLEOTIDE SEQUENCE [LARGE SCALE GENOMIC DNA]</scope>
    <source>
        <strain evidence="5">ATCC 9039 / DSM 1715 / NCIMB 8712</strain>
    </source>
</reference>
<dbReference type="InterPro" id="IPR029058">
    <property type="entry name" value="AB_hydrolase_fold"/>
</dbReference>
<keyword evidence="2" id="KW-0732">Signal</keyword>